<evidence type="ECO:0000313" key="2">
    <source>
        <dbReference type="EMBL" id="KAK8853457.1"/>
    </source>
</evidence>
<accession>A0AAW0YYX1</accession>
<dbReference type="RefSeq" id="XP_066802643.1">
    <property type="nucleotide sequence ID" value="XM_066947264.1"/>
</dbReference>
<dbReference type="InterPro" id="IPR005025">
    <property type="entry name" value="FMN_Rdtase-like_dom"/>
</dbReference>
<organism evidence="2 3">
    <name type="scientific">Kwoniella newhampshirensis</name>
    <dbReference type="NCBI Taxonomy" id="1651941"/>
    <lineage>
        <taxon>Eukaryota</taxon>
        <taxon>Fungi</taxon>
        <taxon>Dikarya</taxon>
        <taxon>Basidiomycota</taxon>
        <taxon>Agaricomycotina</taxon>
        <taxon>Tremellomycetes</taxon>
        <taxon>Tremellales</taxon>
        <taxon>Cryptococcaceae</taxon>
        <taxon>Kwoniella</taxon>
    </lineage>
</organism>
<comment type="caution">
    <text evidence="2">The sequence shown here is derived from an EMBL/GenBank/DDBJ whole genome shotgun (WGS) entry which is preliminary data.</text>
</comment>
<dbReference type="EMBL" id="JBCAWK010000007">
    <property type="protein sequence ID" value="KAK8853457.1"/>
    <property type="molecule type" value="Genomic_DNA"/>
</dbReference>
<feature type="domain" description="NADPH-dependent FMN reductase-like" evidence="1">
    <location>
        <begin position="8"/>
        <end position="157"/>
    </location>
</feature>
<protein>
    <recommendedName>
        <fullName evidence="1">NADPH-dependent FMN reductase-like domain-containing protein</fullName>
    </recommendedName>
</protein>
<gene>
    <name evidence="2" type="ORF">IAR55_004164</name>
</gene>
<dbReference type="GO" id="GO:0016491">
    <property type="term" value="F:oxidoreductase activity"/>
    <property type="evidence" value="ECO:0007669"/>
    <property type="project" value="InterPro"/>
</dbReference>
<evidence type="ECO:0000259" key="1">
    <source>
        <dbReference type="Pfam" id="PF03358"/>
    </source>
</evidence>
<dbReference type="GO" id="GO:0005829">
    <property type="term" value="C:cytosol"/>
    <property type="evidence" value="ECO:0007669"/>
    <property type="project" value="TreeGrafter"/>
</dbReference>
<reference evidence="2 3" key="1">
    <citation type="journal article" date="2024" name="bioRxiv">
        <title>Comparative genomics of Cryptococcus and Kwoniella reveals pathogenesis evolution and contrasting karyotype dynamics via intercentromeric recombination or chromosome fusion.</title>
        <authorList>
            <person name="Coelho M.A."/>
            <person name="David-Palma M."/>
            <person name="Shea T."/>
            <person name="Bowers K."/>
            <person name="McGinley-Smith S."/>
            <person name="Mohammad A.W."/>
            <person name="Gnirke A."/>
            <person name="Yurkov A.M."/>
            <person name="Nowrousian M."/>
            <person name="Sun S."/>
            <person name="Cuomo C.A."/>
            <person name="Heitman J."/>
        </authorList>
    </citation>
    <scope>NUCLEOTIDE SEQUENCE [LARGE SCALE GENOMIC DNA]</scope>
    <source>
        <strain evidence="2 3">CBS 13917</strain>
    </source>
</reference>
<dbReference type="Gene3D" id="3.40.50.360">
    <property type="match status" value="1"/>
</dbReference>
<dbReference type="AlphaFoldDB" id="A0AAW0YYX1"/>
<dbReference type="InterPro" id="IPR050712">
    <property type="entry name" value="NAD(P)H-dep_reductase"/>
</dbReference>
<dbReference type="Proteomes" id="UP001388673">
    <property type="component" value="Unassembled WGS sequence"/>
</dbReference>
<evidence type="ECO:0000313" key="3">
    <source>
        <dbReference type="Proteomes" id="UP001388673"/>
    </source>
</evidence>
<dbReference type="PANTHER" id="PTHR30543:SF21">
    <property type="entry name" value="NAD(P)H-DEPENDENT FMN REDUCTASE LOT6"/>
    <property type="match status" value="1"/>
</dbReference>
<name>A0AAW0YYX1_9TREE</name>
<dbReference type="PANTHER" id="PTHR30543">
    <property type="entry name" value="CHROMATE REDUCTASE"/>
    <property type="match status" value="1"/>
</dbReference>
<dbReference type="KEGG" id="kne:92181422"/>
<keyword evidence="3" id="KW-1185">Reference proteome</keyword>
<dbReference type="SUPFAM" id="SSF52218">
    <property type="entry name" value="Flavoproteins"/>
    <property type="match status" value="1"/>
</dbReference>
<proteinExistence type="predicted"/>
<dbReference type="GeneID" id="92181422"/>
<dbReference type="Pfam" id="PF03358">
    <property type="entry name" value="FMN_red"/>
    <property type="match status" value="1"/>
</dbReference>
<dbReference type="InterPro" id="IPR029039">
    <property type="entry name" value="Flavoprotein-like_sf"/>
</dbReference>
<dbReference type="GO" id="GO:0010181">
    <property type="term" value="F:FMN binding"/>
    <property type="evidence" value="ECO:0007669"/>
    <property type="project" value="TreeGrafter"/>
</dbReference>
<sequence length="212" mass="23449">MSSSPPYKVGVIIGSARHSSNTIGYCTYLTSRIAHHHPSITVETIDLINSPGHPLPFLISDPYPSTQPPTTLPSAYADPAIRSWSAKILSFDGLIVLAPQYNWGCSATLKNALDQLYHEWNGMPTMIASLGSRGGNKVQDQLRPMLQGGLHMTLVEGRLEFKVPREYMHSPEGRVKGDEEFLKVYDGTVEEVLGELVILMESRGMLKEERKA</sequence>